<feature type="region of interest" description="Disordered" evidence="1">
    <location>
        <begin position="1"/>
        <end position="131"/>
    </location>
</feature>
<dbReference type="PANTHER" id="PTHR32091">
    <property type="entry name" value="EUKARYOTIC TRANSLATION INITIATION FACTOR 4B"/>
    <property type="match status" value="1"/>
</dbReference>
<reference evidence="2 3" key="1">
    <citation type="journal article" date="2024" name="Plant J.">
        <title>Genome sequences and population genomics reveal climatic adaptation and genomic divergence between two closely related sweetgum species.</title>
        <authorList>
            <person name="Xu W.Q."/>
            <person name="Ren C.Q."/>
            <person name="Zhang X.Y."/>
            <person name="Comes H.P."/>
            <person name="Liu X.H."/>
            <person name="Li Y.G."/>
            <person name="Kettle C.J."/>
            <person name="Jalonen R."/>
            <person name="Gaisberger H."/>
            <person name="Ma Y.Z."/>
            <person name="Qiu Y.X."/>
        </authorList>
    </citation>
    <scope>NUCLEOTIDE SEQUENCE [LARGE SCALE GENOMIC DNA]</scope>
    <source>
        <strain evidence="2">Hangzhou</strain>
    </source>
</reference>
<dbReference type="GO" id="GO:0003729">
    <property type="term" value="F:mRNA binding"/>
    <property type="evidence" value="ECO:0007669"/>
    <property type="project" value="TreeGrafter"/>
</dbReference>
<comment type="caution">
    <text evidence="2">The sequence shown here is derived from an EMBL/GenBank/DDBJ whole genome shotgun (WGS) entry which is preliminary data.</text>
</comment>
<dbReference type="AlphaFoldDB" id="A0AAP0R275"/>
<dbReference type="InterPro" id="IPR010433">
    <property type="entry name" value="EIF-4B_pln"/>
</dbReference>
<dbReference type="GO" id="GO:0003743">
    <property type="term" value="F:translation initiation factor activity"/>
    <property type="evidence" value="ECO:0007669"/>
    <property type="project" value="InterPro"/>
</dbReference>
<accession>A0AAP0R275</accession>
<dbReference type="PANTHER" id="PTHR32091:SF4">
    <property type="entry name" value="OS07G0546100 PROTEIN"/>
    <property type="match status" value="1"/>
</dbReference>
<feature type="compositionally biased region" description="Basic and acidic residues" evidence="1">
    <location>
        <begin position="533"/>
        <end position="549"/>
    </location>
</feature>
<protein>
    <recommendedName>
        <fullName evidence="4">Eukaryotic translation initiation factor-related</fullName>
    </recommendedName>
</protein>
<feature type="compositionally biased region" description="Basic and acidic residues" evidence="1">
    <location>
        <begin position="76"/>
        <end position="86"/>
    </location>
</feature>
<name>A0AAP0R275_LIQFO</name>
<feature type="region of interest" description="Disordered" evidence="1">
    <location>
        <begin position="377"/>
        <end position="429"/>
    </location>
</feature>
<keyword evidence="3" id="KW-1185">Reference proteome</keyword>
<sequence>MTLKDFHGGSIPSDLPLPSAPGIIVRSSDRSSYDRQTAWGNPAGRSDYRTRPGSSPATRNFDDKTPFLSHTGHIGRNFDEDERKPLDGVSAPRRTVSDETLHAPPIRAELKPDSVSAGRLSGRQGLTPVSQLPTAMASSYSARLSESAHVGVNSQNSRGNSAHPVSGAYPNAWAVRKEVVGVTEPVLSAWSESVAVSKLAHASALEKVSSGRWQTKHSVHHQPDVEVIKYPEMDSGSVLKGSNNNNNSNNGMGVVSERENYDAMLDRHAERGPIIEDGVWGGGKELQSYEKARSPMYLETKDGNPAFCTDSIQPAPNHVKFGGHELQSSLTSEASERPKLFARLKPLEVSEPPVINYKQGYQGQSDSAHAEIDNQVHGNLSPEKSGSGGTESGNRALERPKLNLKPRSQPLQQVEDNVEKERSTLFGGARPRELVLKERGIDDVADNHDLSQPPIRVKHDVPKTETVFGHASSRNSERAENLPFDHRIGKNTERKDQRVDIERADMQKRNWRNENWRNSRETEKQQQQQQQQERQRSPETWRKPVEEPKPASPDTPGLRYGKAASAVELAQAFSRSVSDPKTVDGLSSQRGLPSRTQVPFSRLTSPTPRRQINGY</sequence>
<feature type="compositionally biased region" description="Basic and acidic residues" evidence="1">
    <location>
        <begin position="475"/>
        <end position="524"/>
    </location>
</feature>
<dbReference type="Proteomes" id="UP001415857">
    <property type="component" value="Unassembled WGS sequence"/>
</dbReference>
<dbReference type="EMBL" id="JBBPBK010000016">
    <property type="protein sequence ID" value="KAK9268182.1"/>
    <property type="molecule type" value="Genomic_DNA"/>
</dbReference>
<organism evidence="2 3">
    <name type="scientific">Liquidambar formosana</name>
    <name type="common">Formosan gum</name>
    <dbReference type="NCBI Taxonomy" id="63359"/>
    <lineage>
        <taxon>Eukaryota</taxon>
        <taxon>Viridiplantae</taxon>
        <taxon>Streptophyta</taxon>
        <taxon>Embryophyta</taxon>
        <taxon>Tracheophyta</taxon>
        <taxon>Spermatophyta</taxon>
        <taxon>Magnoliopsida</taxon>
        <taxon>eudicotyledons</taxon>
        <taxon>Gunneridae</taxon>
        <taxon>Pentapetalae</taxon>
        <taxon>Saxifragales</taxon>
        <taxon>Altingiaceae</taxon>
        <taxon>Liquidambar</taxon>
    </lineage>
</organism>
<evidence type="ECO:0008006" key="4">
    <source>
        <dbReference type="Google" id="ProtNLM"/>
    </source>
</evidence>
<gene>
    <name evidence="2" type="ORF">L1049_010624</name>
</gene>
<feature type="compositionally biased region" description="Polar residues" evidence="1">
    <location>
        <begin position="573"/>
        <end position="615"/>
    </location>
</feature>
<evidence type="ECO:0000313" key="2">
    <source>
        <dbReference type="EMBL" id="KAK9268182.1"/>
    </source>
</evidence>
<feature type="region of interest" description="Disordered" evidence="1">
    <location>
        <begin position="468"/>
        <end position="615"/>
    </location>
</feature>
<evidence type="ECO:0000256" key="1">
    <source>
        <dbReference type="SAM" id="MobiDB-lite"/>
    </source>
</evidence>
<evidence type="ECO:0000313" key="3">
    <source>
        <dbReference type="Proteomes" id="UP001415857"/>
    </source>
</evidence>
<proteinExistence type="predicted"/>